<keyword evidence="2" id="KW-1133">Transmembrane helix</keyword>
<proteinExistence type="predicted"/>
<keyword evidence="4" id="KW-1185">Reference proteome</keyword>
<feature type="transmembrane region" description="Helical" evidence="2">
    <location>
        <begin position="12"/>
        <end position="37"/>
    </location>
</feature>
<accession>A0ABW6XQ98</accession>
<evidence type="ECO:0000256" key="2">
    <source>
        <dbReference type="SAM" id="Phobius"/>
    </source>
</evidence>
<dbReference type="EMBL" id="JBIBDZ010000003">
    <property type="protein sequence ID" value="MFF5919572.1"/>
    <property type="molecule type" value="Genomic_DNA"/>
</dbReference>
<keyword evidence="2" id="KW-0812">Transmembrane</keyword>
<protein>
    <recommendedName>
        <fullName evidence="5">DUF2637 domain-containing protein</fullName>
    </recommendedName>
</protein>
<sequence>MDKLSTISAFGWIGRALTAVSLGATLVVVSPGIAASLGAGGEDQGRTAAAWATAVGVAVILDVAWVGALTLLSRSLQARRRALGAAAAVLVALAVAASAVALHVYGGMWLLSAPPVVGMAFLALDVWARASLSDATTEAAIRDLEADGRNQLALMEAHVRRLRLEGELSALEETASTGALAHQGRARALALMDAQVVRMETTATVRDGLAAAAKRTGVDIPEPLPTQVANPAVGTGGSPSSGTPAGTPNLGALATEVFGALVAAGDDVPPSKRAFRKGFRAALNNRGMSASWGTVDALYAAECDRLTAAVNESTESARRPVGAAKTEGAM</sequence>
<feature type="transmembrane region" description="Helical" evidence="2">
    <location>
        <begin position="83"/>
        <end position="102"/>
    </location>
</feature>
<reference evidence="3 4" key="1">
    <citation type="submission" date="2024-10" db="EMBL/GenBank/DDBJ databases">
        <title>The Natural Products Discovery Center: Release of the First 8490 Sequenced Strains for Exploring Actinobacteria Biosynthetic Diversity.</title>
        <authorList>
            <person name="Kalkreuter E."/>
            <person name="Kautsar S.A."/>
            <person name="Yang D."/>
            <person name="Bader C.D."/>
            <person name="Teijaro C.N."/>
            <person name="Fluegel L."/>
            <person name="Davis C.M."/>
            <person name="Simpson J.R."/>
            <person name="Lauterbach L."/>
            <person name="Steele A.D."/>
            <person name="Gui C."/>
            <person name="Meng S."/>
            <person name="Li G."/>
            <person name="Viehrig K."/>
            <person name="Ye F."/>
            <person name="Su P."/>
            <person name="Kiefer A.F."/>
            <person name="Nichols A."/>
            <person name="Cepeda A.J."/>
            <person name="Yan W."/>
            <person name="Fan B."/>
            <person name="Jiang Y."/>
            <person name="Adhikari A."/>
            <person name="Zheng C.-J."/>
            <person name="Schuster L."/>
            <person name="Cowan T.M."/>
            <person name="Smanski M.J."/>
            <person name="Chevrette M.G."/>
            <person name="De Carvalho L.P.S."/>
            <person name="Shen B."/>
        </authorList>
    </citation>
    <scope>NUCLEOTIDE SEQUENCE [LARGE SCALE GENOMIC DNA]</scope>
    <source>
        <strain evidence="3 4">NPDC012605</strain>
    </source>
</reference>
<evidence type="ECO:0008006" key="5">
    <source>
        <dbReference type="Google" id="ProtNLM"/>
    </source>
</evidence>
<evidence type="ECO:0000313" key="3">
    <source>
        <dbReference type="EMBL" id="MFF5919572.1"/>
    </source>
</evidence>
<dbReference type="RefSeq" id="WP_388307257.1">
    <property type="nucleotide sequence ID" value="NZ_JBIBDZ010000003.1"/>
</dbReference>
<name>A0ABW6XQ98_9ACTN</name>
<keyword evidence="2" id="KW-0472">Membrane</keyword>
<comment type="caution">
    <text evidence="3">The sequence shown here is derived from an EMBL/GenBank/DDBJ whole genome shotgun (WGS) entry which is preliminary data.</text>
</comment>
<evidence type="ECO:0000256" key="1">
    <source>
        <dbReference type="SAM" id="MobiDB-lite"/>
    </source>
</evidence>
<gene>
    <name evidence="3" type="ORF">ACFY8C_14620</name>
</gene>
<dbReference type="Proteomes" id="UP001602370">
    <property type="component" value="Unassembled WGS sequence"/>
</dbReference>
<feature type="region of interest" description="Disordered" evidence="1">
    <location>
        <begin position="220"/>
        <end position="249"/>
    </location>
</feature>
<feature type="transmembrane region" description="Helical" evidence="2">
    <location>
        <begin position="49"/>
        <end position="71"/>
    </location>
</feature>
<organism evidence="3 4">
    <name type="scientific">Streptomyces flavochromogenes</name>
    <dbReference type="NCBI Taxonomy" id="68199"/>
    <lineage>
        <taxon>Bacteria</taxon>
        <taxon>Bacillati</taxon>
        <taxon>Actinomycetota</taxon>
        <taxon>Actinomycetes</taxon>
        <taxon>Kitasatosporales</taxon>
        <taxon>Streptomycetaceae</taxon>
        <taxon>Streptomyces</taxon>
    </lineage>
</organism>
<evidence type="ECO:0000313" key="4">
    <source>
        <dbReference type="Proteomes" id="UP001602370"/>
    </source>
</evidence>